<keyword evidence="4" id="KW-0732">Signal</keyword>
<evidence type="ECO:0000256" key="4">
    <source>
        <dbReference type="SAM" id="SignalP"/>
    </source>
</evidence>
<feature type="signal peptide" evidence="4">
    <location>
        <begin position="1"/>
        <end position="29"/>
    </location>
</feature>
<dbReference type="OrthoDB" id="1696305at2759"/>
<dbReference type="InterPro" id="IPR027417">
    <property type="entry name" value="P-loop_NTPase"/>
</dbReference>
<dbReference type="GO" id="GO:0005739">
    <property type="term" value="C:mitochondrion"/>
    <property type="evidence" value="ECO:0007669"/>
    <property type="project" value="TreeGrafter"/>
</dbReference>
<dbReference type="RefSeq" id="XP_018985881.1">
    <property type="nucleotide sequence ID" value="XM_019126975.1"/>
</dbReference>
<keyword evidence="7" id="KW-1185">Reference proteome</keyword>
<evidence type="ECO:0000256" key="2">
    <source>
        <dbReference type="ARBA" id="ARBA00022946"/>
    </source>
</evidence>
<dbReference type="InterPro" id="IPR050896">
    <property type="entry name" value="Mito_lipid_metab_GTPase"/>
</dbReference>
<dbReference type="Gene3D" id="3.40.50.300">
    <property type="entry name" value="P-loop containing nucleotide triphosphate hydrolases"/>
    <property type="match status" value="1"/>
</dbReference>
<evidence type="ECO:0000313" key="6">
    <source>
        <dbReference type="EMBL" id="ODQ80553.1"/>
    </source>
</evidence>
<feature type="chain" id="PRO_5009134361" description="Genetic interactor of prohibitins 3, mitochondrial" evidence="4">
    <location>
        <begin position="30"/>
        <end position="674"/>
    </location>
</feature>
<sequence>MILRSHTHLFTRLPRLLAALSVSVAPCHSFPPSFLRSSRAAQTKDKRFDKKLRKHQYFEQYSASPVSTNFPSVPVAELFAPGTQCDSCGVSLQKDVPGESGYFVMPRPKTKKAVRHTVSHLSAVDQRLLLNADVFETDEEFMKFTSSTGEAPHQVTDEIVRAEAAVQVAAGGQKVTCDTPHTHEASAPPMEFSKLICLRCHDAVHSNKFTLEAPSPMNEILRKIPPGSQLVHVINAFDFPHGLYPLEDCDSCEVIYVINKTDLLFPNEVNAATLGHAYFANVLRNAVGARAENVFVASAKCDWSVRRLVKRLGPVTYIVGEVNSGKSTLIKTILNLSSAEHLWGIPSKEVGPGASYFPGFTKENIKYKVHDKLTLVDVPGCARAGAGIYDYMQPRDIAAIGRGEKVIRKNQYHERYETVRGGQAYSMGGFAYVVPPRGVIAQVVKHSAARQWVFSGMEKAKYTCAKRDRSNEKIFSVGEDSVEKLRRYVIPRFHGSIDVVVKGVGYLTIKPTSRKTDSEAGSSREMPDISNTIATPRVISDIYGASSTSSARTSESSFFEIYAPEHVEILIREPIRFYISKSPIANQKYAVFEPRKEAHRNRKFGYLAVPTDKTIFSELVPVPEALEGNLTEYVEKYTEAKQKKRGCYLTSLGKTEEGHVEYGLKHNAEWIAPF</sequence>
<organism evidence="6 7">
    <name type="scientific">Babjeviella inositovora NRRL Y-12698</name>
    <dbReference type="NCBI Taxonomy" id="984486"/>
    <lineage>
        <taxon>Eukaryota</taxon>
        <taxon>Fungi</taxon>
        <taxon>Dikarya</taxon>
        <taxon>Ascomycota</taxon>
        <taxon>Saccharomycotina</taxon>
        <taxon>Pichiomycetes</taxon>
        <taxon>Serinales incertae sedis</taxon>
        <taxon>Babjeviella</taxon>
    </lineage>
</organism>
<evidence type="ECO:0000313" key="7">
    <source>
        <dbReference type="Proteomes" id="UP000094336"/>
    </source>
</evidence>
<keyword evidence="2" id="KW-0809">Transit peptide</keyword>
<name>A0A1E3QS73_9ASCO</name>
<evidence type="ECO:0000256" key="1">
    <source>
        <dbReference type="ARBA" id="ARBA00018901"/>
    </source>
</evidence>
<reference evidence="7" key="1">
    <citation type="submission" date="2016-05" db="EMBL/GenBank/DDBJ databases">
        <title>Comparative genomics of biotechnologically important yeasts.</title>
        <authorList>
            <consortium name="DOE Joint Genome Institute"/>
            <person name="Riley R."/>
            <person name="Haridas S."/>
            <person name="Wolfe K.H."/>
            <person name="Lopes M.R."/>
            <person name="Hittinger C.T."/>
            <person name="Goker M."/>
            <person name="Salamov A."/>
            <person name="Wisecaver J."/>
            <person name="Long T.M."/>
            <person name="Aerts A.L."/>
            <person name="Barry K."/>
            <person name="Choi C."/>
            <person name="Clum A."/>
            <person name="Coughlan A.Y."/>
            <person name="Deshpande S."/>
            <person name="Douglass A.P."/>
            <person name="Hanson S.J."/>
            <person name="Klenk H.-P."/>
            <person name="Labutti K."/>
            <person name="Lapidus A."/>
            <person name="Lindquist E."/>
            <person name="Lipzen A."/>
            <person name="Meier-Kolthoff J.P."/>
            <person name="Ohm R.A."/>
            <person name="Otillar R.P."/>
            <person name="Pangilinan J."/>
            <person name="Peng Y."/>
            <person name="Rokas A."/>
            <person name="Rosa C.A."/>
            <person name="Scheuner C."/>
            <person name="Sibirny A.A."/>
            <person name="Slot J.C."/>
            <person name="Stielow J.B."/>
            <person name="Sun H."/>
            <person name="Kurtzman C.P."/>
            <person name="Blackwell M."/>
            <person name="Grigoriev I.V."/>
            <person name="Jeffries T.W."/>
        </authorList>
    </citation>
    <scope>NUCLEOTIDE SEQUENCE [LARGE SCALE GENOMIC DNA]</scope>
    <source>
        <strain evidence="7">NRRL Y-12698</strain>
    </source>
</reference>
<accession>A0A1E3QS73</accession>
<dbReference type="AlphaFoldDB" id="A0A1E3QS73"/>
<dbReference type="PANTHER" id="PTHR46434">
    <property type="entry name" value="GENETIC INTERACTOR OF PROHIBITINS 3, MITOCHONDRIAL"/>
    <property type="match status" value="1"/>
</dbReference>
<dbReference type="Proteomes" id="UP000094336">
    <property type="component" value="Unassembled WGS sequence"/>
</dbReference>
<gene>
    <name evidence="6" type="ORF">BABINDRAFT_124816</name>
</gene>
<dbReference type="STRING" id="984486.A0A1E3QS73"/>
<proteinExistence type="predicted"/>
<dbReference type="Pfam" id="PF01926">
    <property type="entry name" value="MMR_HSR1"/>
    <property type="match status" value="1"/>
</dbReference>
<dbReference type="SUPFAM" id="SSF52540">
    <property type="entry name" value="P-loop containing nucleoside triphosphate hydrolases"/>
    <property type="match status" value="1"/>
</dbReference>
<dbReference type="PANTHER" id="PTHR46434:SF1">
    <property type="entry name" value="GENETIC INTERACTOR OF PROHIBITINS 3, MITOCHONDRIAL"/>
    <property type="match status" value="1"/>
</dbReference>
<dbReference type="InterPro" id="IPR006073">
    <property type="entry name" value="GTP-bd"/>
</dbReference>
<protein>
    <recommendedName>
        <fullName evidence="1">Genetic interactor of prohibitins 3, mitochondrial</fullName>
    </recommendedName>
    <alternativeName>
        <fullName evidence="3">Found in mitochondrial proteome protein 38</fullName>
    </alternativeName>
</protein>
<evidence type="ECO:0000259" key="5">
    <source>
        <dbReference type="Pfam" id="PF01926"/>
    </source>
</evidence>
<evidence type="ECO:0000256" key="3">
    <source>
        <dbReference type="ARBA" id="ARBA00031834"/>
    </source>
</evidence>
<dbReference type="GO" id="GO:0005525">
    <property type="term" value="F:GTP binding"/>
    <property type="evidence" value="ECO:0007669"/>
    <property type="project" value="InterPro"/>
</dbReference>
<feature type="domain" description="G" evidence="5">
    <location>
        <begin position="317"/>
        <end position="382"/>
    </location>
</feature>
<dbReference type="EMBL" id="KV454429">
    <property type="protein sequence ID" value="ODQ80553.1"/>
    <property type="molecule type" value="Genomic_DNA"/>
</dbReference>
<dbReference type="GeneID" id="30144829"/>